<dbReference type="PANTHER" id="PTHR43649">
    <property type="entry name" value="ARABINOSE-BINDING PROTEIN-RELATED"/>
    <property type="match status" value="1"/>
</dbReference>
<dbReference type="InterPro" id="IPR006059">
    <property type="entry name" value="SBP"/>
</dbReference>
<keyword evidence="2" id="KW-0813">Transport</keyword>
<dbReference type="Proteomes" id="UP000198565">
    <property type="component" value="Unassembled WGS sequence"/>
</dbReference>
<feature type="compositionally biased region" description="Acidic residues" evidence="4">
    <location>
        <begin position="44"/>
        <end position="56"/>
    </location>
</feature>
<name>A0A1I4HQ99_9BACI</name>
<dbReference type="PANTHER" id="PTHR43649:SF34">
    <property type="entry name" value="ABC TRANSPORTER PERIPLASMIC-BINDING PROTEIN YCJN-RELATED"/>
    <property type="match status" value="1"/>
</dbReference>
<dbReference type="Gene3D" id="3.40.190.10">
    <property type="entry name" value="Periplasmic binding protein-like II"/>
    <property type="match status" value="1"/>
</dbReference>
<dbReference type="OrthoDB" id="9808332at2"/>
<accession>A0A1I4HQ99</accession>
<evidence type="ECO:0000256" key="3">
    <source>
        <dbReference type="ARBA" id="ARBA00022729"/>
    </source>
</evidence>
<comment type="similarity">
    <text evidence="1">Belongs to the bacterial solute-binding protein 1 family.</text>
</comment>
<keyword evidence="6" id="KW-0762">Sugar transport</keyword>
<proteinExistence type="inferred from homology"/>
<sequence>MMKKLIALMFILALSVLLVACVSNHNSTSNQDTDNSEDGTSTETEQEETQSDEEEEVELTYWYWADNSEYSNLMQDIIAEFNQTNDKGITVIGEEYPWDGGGYSETLFTAGVGGGGPDVAAFKLTSTPLFTANDLLVNLDDYINNWKDKADIEENLYDIMKSASGTENLYVMPWNTQILYMYYRPSIFEKAGVDVPTTYEELLTAIEKTTMDTDGDGNTDIYGFGMRGATGGQEPWGSFIHARGGDFKNMTSEEAIQGMQDFIDIYENGYAPPSATTDGFNEIIANFKSGRTAMTVHHTGSSAEMVETFGDDVSAFPFPEGVGQWTSMGDTNNVIFESTEHKEAAFEWVSYLATGKGQEDWTIATGNVPVSTRVQEMDHFQNDKFMKASIEGVPFAGILPIKDTTTEWISTVWPNTTASALLGDITAEEAMQQLHESLHEE</sequence>
<reference evidence="7" key="1">
    <citation type="submission" date="2016-10" db="EMBL/GenBank/DDBJ databases">
        <authorList>
            <person name="Varghese N."/>
            <person name="Submissions S."/>
        </authorList>
    </citation>
    <scope>NUCLEOTIDE SEQUENCE [LARGE SCALE GENOMIC DNA]</scope>
    <source>
        <strain evidence="7">CGMCC 1.4250</strain>
    </source>
</reference>
<evidence type="ECO:0000256" key="4">
    <source>
        <dbReference type="SAM" id="MobiDB-lite"/>
    </source>
</evidence>
<dbReference type="AlphaFoldDB" id="A0A1I4HQ99"/>
<feature type="signal peptide" evidence="5">
    <location>
        <begin position="1"/>
        <end position="20"/>
    </location>
</feature>
<feature type="region of interest" description="Disordered" evidence="4">
    <location>
        <begin position="27"/>
        <end position="56"/>
    </location>
</feature>
<protein>
    <submittedName>
        <fullName evidence="6">Multiple sugar transport system substrate-binding protein</fullName>
    </submittedName>
</protein>
<evidence type="ECO:0000313" key="7">
    <source>
        <dbReference type="Proteomes" id="UP000198565"/>
    </source>
</evidence>
<dbReference type="Pfam" id="PF13416">
    <property type="entry name" value="SBP_bac_8"/>
    <property type="match status" value="1"/>
</dbReference>
<feature type="chain" id="PRO_5039333247" evidence="5">
    <location>
        <begin position="21"/>
        <end position="441"/>
    </location>
</feature>
<keyword evidence="3 5" id="KW-0732">Signal</keyword>
<evidence type="ECO:0000313" key="6">
    <source>
        <dbReference type="EMBL" id="SFL44419.1"/>
    </source>
</evidence>
<dbReference type="SUPFAM" id="SSF53850">
    <property type="entry name" value="Periplasmic binding protein-like II"/>
    <property type="match status" value="1"/>
</dbReference>
<gene>
    <name evidence="6" type="ORF">SAMN04487943_101582</name>
</gene>
<dbReference type="STRING" id="334253.SAMN04487943_101582"/>
<evidence type="ECO:0000256" key="5">
    <source>
        <dbReference type="SAM" id="SignalP"/>
    </source>
</evidence>
<dbReference type="CDD" id="cd13585">
    <property type="entry name" value="PBP2_TMBP_like"/>
    <property type="match status" value="1"/>
</dbReference>
<dbReference type="EMBL" id="FOTR01000001">
    <property type="protein sequence ID" value="SFL44419.1"/>
    <property type="molecule type" value="Genomic_DNA"/>
</dbReference>
<dbReference type="PROSITE" id="PS51257">
    <property type="entry name" value="PROKAR_LIPOPROTEIN"/>
    <property type="match status" value="1"/>
</dbReference>
<dbReference type="InterPro" id="IPR050490">
    <property type="entry name" value="Bact_solute-bd_prot1"/>
</dbReference>
<evidence type="ECO:0000256" key="2">
    <source>
        <dbReference type="ARBA" id="ARBA00022448"/>
    </source>
</evidence>
<evidence type="ECO:0000256" key="1">
    <source>
        <dbReference type="ARBA" id="ARBA00008520"/>
    </source>
</evidence>
<organism evidence="6 7">
    <name type="scientific">Gracilibacillus orientalis</name>
    <dbReference type="NCBI Taxonomy" id="334253"/>
    <lineage>
        <taxon>Bacteria</taxon>
        <taxon>Bacillati</taxon>
        <taxon>Bacillota</taxon>
        <taxon>Bacilli</taxon>
        <taxon>Bacillales</taxon>
        <taxon>Bacillaceae</taxon>
        <taxon>Gracilibacillus</taxon>
    </lineage>
</organism>
<keyword evidence="7" id="KW-1185">Reference proteome</keyword>